<evidence type="ECO:0000256" key="1">
    <source>
        <dbReference type="SAM" id="MobiDB-lite"/>
    </source>
</evidence>
<feature type="compositionally biased region" description="Acidic residues" evidence="1">
    <location>
        <begin position="197"/>
        <end position="211"/>
    </location>
</feature>
<comment type="caution">
    <text evidence="3">The sequence shown here is derived from an EMBL/GenBank/DDBJ whole genome shotgun (WGS) entry which is preliminary data.</text>
</comment>
<proteinExistence type="predicted"/>
<keyword evidence="4" id="KW-1185">Reference proteome</keyword>
<feature type="compositionally biased region" description="Pro residues" evidence="1">
    <location>
        <begin position="241"/>
        <end position="259"/>
    </location>
</feature>
<reference evidence="3 4" key="1">
    <citation type="submission" date="2015-12" db="EMBL/GenBank/DDBJ databases">
        <authorList>
            <person name="Tarr C.L."/>
            <person name="Gladney L.M."/>
        </authorList>
    </citation>
    <scope>NUCLEOTIDE SEQUENCE [LARGE SCALE GENOMIC DNA]</scope>
    <source>
        <strain evidence="3 4">1048-83</strain>
    </source>
</reference>
<feature type="region of interest" description="Disordered" evidence="1">
    <location>
        <begin position="188"/>
        <end position="268"/>
    </location>
</feature>
<evidence type="ECO:0000313" key="3">
    <source>
        <dbReference type="EMBL" id="KYN88503.1"/>
    </source>
</evidence>
<evidence type="ECO:0000313" key="4">
    <source>
        <dbReference type="Proteomes" id="UP000075609"/>
    </source>
</evidence>
<organism evidence="3 4">
    <name type="scientific">Vibrio cidicii</name>
    <dbReference type="NCBI Taxonomy" id="1763883"/>
    <lineage>
        <taxon>Bacteria</taxon>
        <taxon>Pseudomonadati</taxon>
        <taxon>Pseudomonadota</taxon>
        <taxon>Gammaproteobacteria</taxon>
        <taxon>Vibrionales</taxon>
        <taxon>Vibrionaceae</taxon>
        <taxon>Vibrio</taxon>
    </lineage>
</organism>
<dbReference type="RefSeq" id="WP_061899580.1">
    <property type="nucleotide sequence ID" value="NZ_LOBP01000113.1"/>
</dbReference>
<sequence>MNIKQSVTLLLLLMGVSFSAFSGTTFYVVAKINNNSVANCLGVKVGDKLLNPPSAYPVCVPGYSNYRWGNFNSVKIVVGDSRYGTPINLTDIYYGIGSCQDGTEFNEETRQCEEPPPEETCADLKEKDAPSPGNRVPDDGKPLTATRLYCDLGKMCEAAHYWYASGDGMHVANSYTGLDCIGEESDYANGPWYGDLPDPEPEPDPDPEPEPQPDPTHTPDDPTTDIPDPSPLPDDSTSTLPPTPEPVDPTPDVPTPEPDPNGNGDVVQSVTNLNRDLNKSINDMNIDINKSNASIQHELTMLNENTRSNTQAIKDMHQASIDIAENNKALIQQANADITTAVNKTTNAVNGLGAELESIDGSLTGIGEALDGIGSALDGIANTDTSGAGTGGTCIASDSCTGFYTSSYPDGLGGVFTDHFSEVGTKVTDSLTGMFELDLSGASRPQFGIPVPFYGWFYFDDYINLNWIFAFVRVCMMVTTAFTCRKLLFGG</sequence>
<keyword evidence="2" id="KW-0732">Signal</keyword>
<feature type="chain" id="PRO_5047405180" evidence="2">
    <location>
        <begin position="23"/>
        <end position="491"/>
    </location>
</feature>
<gene>
    <name evidence="3" type="ORF">ATY35_11965</name>
</gene>
<evidence type="ECO:0000256" key="2">
    <source>
        <dbReference type="SAM" id="SignalP"/>
    </source>
</evidence>
<name>A0ABR5W6N7_9VIBR</name>
<dbReference type="EMBL" id="LOBP01000113">
    <property type="protein sequence ID" value="KYN88503.1"/>
    <property type="molecule type" value="Genomic_DNA"/>
</dbReference>
<protein>
    <submittedName>
        <fullName evidence="3">Uncharacterized protein</fullName>
    </submittedName>
</protein>
<accession>A0ABR5W6N7</accession>
<dbReference type="Proteomes" id="UP000075609">
    <property type="component" value="Unassembled WGS sequence"/>
</dbReference>
<feature type="signal peptide" evidence="2">
    <location>
        <begin position="1"/>
        <end position="22"/>
    </location>
</feature>
<feature type="region of interest" description="Disordered" evidence="1">
    <location>
        <begin position="109"/>
        <end position="143"/>
    </location>
</feature>